<evidence type="ECO:0000256" key="2">
    <source>
        <dbReference type="ARBA" id="ARBA00022630"/>
    </source>
</evidence>
<dbReference type="GO" id="GO:0050661">
    <property type="term" value="F:NADP binding"/>
    <property type="evidence" value="ECO:0007669"/>
    <property type="project" value="InterPro"/>
</dbReference>
<dbReference type="AlphaFoldDB" id="A0A803XUC8"/>
<evidence type="ECO:0000313" key="6">
    <source>
        <dbReference type="Ensembl" id="ENSMGAP00000023124.1"/>
    </source>
</evidence>
<dbReference type="InterPro" id="IPR036188">
    <property type="entry name" value="FAD/NAD-bd_sf"/>
</dbReference>
<keyword evidence="4 5" id="KW-0560">Oxidoreductase</keyword>
<dbReference type="Pfam" id="PF00743">
    <property type="entry name" value="FMO-like"/>
    <property type="match status" value="1"/>
</dbReference>
<dbReference type="Ensembl" id="ENSMGAT00000026187.1">
    <property type="protein sequence ID" value="ENSMGAP00000023124.1"/>
    <property type="gene ID" value="ENSMGAG00000019413.1"/>
</dbReference>
<comment type="cofactor">
    <cofactor evidence="5">
        <name>FAD</name>
        <dbReference type="ChEBI" id="CHEBI:57692"/>
    </cofactor>
</comment>
<reference evidence="6 7" key="1">
    <citation type="journal article" date="2010" name="PLoS Biol.">
        <title>Multi-platform next-generation sequencing of the domestic turkey (Meleagris gallopavo): genome assembly and analysis.</title>
        <authorList>
            <person name="Dalloul R.A."/>
            <person name="Long J.A."/>
            <person name="Zimin A.V."/>
            <person name="Aslam L."/>
            <person name="Beal K."/>
            <person name="Blomberg L.A."/>
            <person name="Bouffard P."/>
            <person name="Burt D.W."/>
            <person name="Crasta O."/>
            <person name="Crooijmans R.P."/>
            <person name="Cooper K."/>
            <person name="Coulombe R.A."/>
            <person name="De S."/>
            <person name="Delany M.E."/>
            <person name="Dodgson J.B."/>
            <person name="Dong J.J."/>
            <person name="Evans C."/>
            <person name="Frederickson K.M."/>
            <person name="Flicek P."/>
            <person name="Florea L."/>
            <person name="Folkerts O."/>
            <person name="Groenen M.A."/>
            <person name="Harkins T.T."/>
            <person name="Herrero J."/>
            <person name="Hoffmann S."/>
            <person name="Megens H.J."/>
            <person name="Jiang A."/>
            <person name="de Jong P."/>
            <person name="Kaiser P."/>
            <person name="Kim H."/>
            <person name="Kim K.W."/>
            <person name="Kim S."/>
            <person name="Langenberger D."/>
            <person name="Lee M.K."/>
            <person name="Lee T."/>
            <person name="Mane S."/>
            <person name="Marcais G."/>
            <person name="Marz M."/>
            <person name="McElroy A.P."/>
            <person name="Modise T."/>
            <person name="Nefedov M."/>
            <person name="Notredame C."/>
            <person name="Paton I.R."/>
            <person name="Payne W.S."/>
            <person name="Pertea G."/>
            <person name="Prickett D."/>
            <person name="Puiu D."/>
            <person name="Qioa D."/>
            <person name="Raineri E."/>
            <person name="Ruffier M."/>
            <person name="Salzberg S.L."/>
            <person name="Schatz M.C."/>
            <person name="Scheuring C."/>
            <person name="Schmidt C.J."/>
            <person name="Schroeder S."/>
            <person name="Searle S.M."/>
            <person name="Smith E.J."/>
            <person name="Smith J."/>
            <person name="Sonstegard T.S."/>
            <person name="Stadler P.F."/>
            <person name="Tafer H."/>
            <person name="Tu Z.J."/>
            <person name="Van Tassell C.P."/>
            <person name="Vilella A.J."/>
            <person name="Williams K.P."/>
            <person name="Yorke J.A."/>
            <person name="Zhang L."/>
            <person name="Zhang H.B."/>
            <person name="Zhang X."/>
            <person name="Zhang Y."/>
            <person name="Reed K.M."/>
        </authorList>
    </citation>
    <scope>NUCLEOTIDE SEQUENCE [LARGE SCALE GENOMIC DNA]</scope>
</reference>
<reference evidence="6" key="3">
    <citation type="submission" date="2025-09" db="UniProtKB">
        <authorList>
            <consortium name="Ensembl"/>
        </authorList>
    </citation>
    <scope>IDENTIFICATION</scope>
</reference>
<keyword evidence="5" id="KW-0503">Monooxygenase</keyword>
<evidence type="ECO:0000256" key="5">
    <source>
        <dbReference type="RuleBase" id="RU361177"/>
    </source>
</evidence>
<dbReference type="Gene3D" id="3.50.50.60">
    <property type="entry name" value="FAD/NAD(P)-binding domain"/>
    <property type="match status" value="1"/>
</dbReference>
<dbReference type="InterPro" id="IPR050346">
    <property type="entry name" value="FMO-like"/>
</dbReference>
<name>A0A803XUC8_MELGA</name>
<comment type="similarity">
    <text evidence="1 5">Belongs to the FMO family.</text>
</comment>
<organism evidence="6 7">
    <name type="scientific">Meleagris gallopavo</name>
    <name type="common">Wild turkey</name>
    <dbReference type="NCBI Taxonomy" id="9103"/>
    <lineage>
        <taxon>Eukaryota</taxon>
        <taxon>Metazoa</taxon>
        <taxon>Chordata</taxon>
        <taxon>Craniata</taxon>
        <taxon>Vertebrata</taxon>
        <taxon>Euteleostomi</taxon>
        <taxon>Archelosauria</taxon>
        <taxon>Archosauria</taxon>
        <taxon>Dinosauria</taxon>
        <taxon>Saurischia</taxon>
        <taxon>Theropoda</taxon>
        <taxon>Coelurosauria</taxon>
        <taxon>Aves</taxon>
        <taxon>Neognathae</taxon>
        <taxon>Galloanserae</taxon>
        <taxon>Galliformes</taxon>
        <taxon>Phasianidae</taxon>
        <taxon>Meleagridinae</taxon>
        <taxon>Meleagris</taxon>
    </lineage>
</organism>
<accession>A0A803XUC8</accession>
<dbReference type="GO" id="GO:0004499">
    <property type="term" value="F:N,N-dimethylaniline monooxygenase activity"/>
    <property type="evidence" value="ECO:0007669"/>
    <property type="project" value="InterPro"/>
</dbReference>
<proteinExistence type="inferred from homology"/>
<reference evidence="6" key="2">
    <citation type="submission" date="2025-08" db="UniProtKB">
        <authorList>
            <consortium name="Ensembl"/>
        </authorList>
    </citation>
    <scope>IDENTIFICATION</scope>
</reference>
<dbReference type="InterPro" id="IPR020946">
    <property type="entry name" value="Flavin_mOase-like"/>
</dbReference>
<sequence length="89" mass="9304">MVRRVAVVGAGVSGLAATKCCLEEGLEPICFEQSEDIGGLWRYTVRGLGCVVFWQSGARGKFADGGCKCRSSGGNDHNKTHGRGVKASG</sequence>
<dbReference type="PANTHER" id="PTHR23023">
    <property type="entry name" value="DIMETHYLANILINE MONOOXYGENASE"/>
    <property type="match status" value="1"/>
</dbReference>
<evidence type="ECO:0000313" key="7">
    <source>
        <dbReference type="Proteomes" id="UP000001645"/>
    </source>
</evidence>
<protein>
    <recommendedName>
        <fullName evidence="5">Flavin-containing monooxygenase</fullName>
        <ecNumber evidence="5">1.-.-.-</ecNumber>
    </recommendedName>
</protein>
<dbReference type="SUPFAM" id="SSF51905">
    <property type="entry name" value="FAD/NAD(P)-binding domain"/>
    <property type="match status" value="1"/>
</dbReference>
<evidence type="ECO:0000256" key="4">
    <source>
        <dbReference type="ARBA" id="ARBA00023002"/>
    </source>
</evidence>
<keyword evidence="2 5" id="KW-0285">Flavoprotein</keyword>
<dbReference type="EC" id="1.-.-.-" evidence="5"/>
<evidence type="ECO:0000256" key="1">
    <source>
        <dbReference type="ARBA" id="ARBA00009183"/>
    </source>
</evidence>
<dbReference type="PRINTS" id="PR00419">
    <property type="entry name" value="ADXRDTASE"/>
</dbReference>
<dbReference type="GeneTree" id="ENSGT00940000160256"/>
<keyword evidence="3 5" id="KW-0274">FAD</keyword>
<dbReference type="GO" id="GO:0050660">
    <property type="term" value="F:flavin adenine dinucleotide binding"/>
    <property type="evidence" value="ECO:0007669"/>
    <property type="project" value="InterPro"/>
</dbReference>
<evidence type="ECO:0000256" key="3">
    <source>
        <dbReference type="ARBA" id="ARBA00022827"/>
    </source>
</evidence>
<dbReference type="InParanoid" id="A0A803XUC8"/>
<dbReference type="Proteomes" id="UP000001645">
    <property type="component" value="Chromosome 10"/>
</dbReference>
<keyword evidence="7" id="KW-1185">Reference proteome</keyword>